<comment type="caution">
    <text evidence="2">The sequence shown here is derived from an EMBL/GenBank/DDBJ whole genome shotgun (WGS) entry which is preliminary data.</text>
</comment>
<feature type="region of interest" description="Disordered" evidence="1">
    <location>
        <begin position="1"/>
        <end position="40"/>
    </location>
</feature>
<evidence type="ECO:0000313" key="2">
    <source>
        <dbReference type="EMBL" id="KAF4372526.1"/>
    </source>
</evidence>
<evidence type="ECO:0000256" key="1">
    <source>
        <dbReference type="SAM" id="MobiDB-lite"/>
    </source>
</evidence>
<sequence length="405" mass="43601">MFETLQTHAAPSLPITQPPPAPAPAPVLPSSKRKKKPTQSHEFLFQSQNHFSALTIDYLLSPSIAPLFSVTDCRCHSSSSGIFKGITPFKMNQQIEGANAFSSGELPMKRKRGRPRKDGSLVKGESIQTVAGSESVKKSRLSLGSGDGVDKMVGQVVSGVIEGSFDDGYLLNVKVGDTDTELRGVVFLPGHFTPVNPTNDVAPLVPMYKRKEMPIPTLNPHPQPSGSAHPENSNKQSAEVKNQAPKFPDRSQHSQFQPVVLVAPEPVSERRPDIETSTVVKGPNEVGTKRSSEVEPSLAPVSEILPGTETSIQVKGLDNVKGNKKSKVVHTPPPAIISQGIEAVGEKSKNQDQVLSSDTRKSYLQGEMKIPNFELNQPPPTVLSKSEKKSVNNGYGEGVLQGTES</sequence>
<dbReference type="EMBL" id="JAATIP010000105">
    <property type="protein sequence ID" value="KAF4372526.1"/>
    <property type="molecule type" value="Genomic_DNA"/>
</dbReference>
<proteinExistence type="predicted"/>
<evidence type="ECO:0008006" key="4">
    <source>
        <dbReference type="Google" id="ProtNLM"/>
    </source>
</evidence>
<dbReference type="InterPro" id="IPR045881">
    <property type="entry name" value="MNM1-like"/>
</dbReference>
<feature type="region of interest" description="Disordered" evidence="1">
    <location>
        <begin position="213"/>
        <end position="257"/>
    </location>
</feature>
<name>A0A7J6FP87_CANSA</name>
<feature type="region of interest" description="Disordered" evidence="1">
    <location>
        <begin position="347"/>
        <end position="405"/>
    </location>
</feature>
<dbReference type="PANTHER" id="PTHR34682:SF3">
    <property type="entry name" value="AT HOOK MOTIF-CONTAINING PROTEIN"/>
    <property type="match status" value="1"/>
</dbReference>
<organism evidence="2 3">
    <name type="scientific">Cannabis sativa</name>
    <name type="common">Hemp</name>
    <name type="synonym">Marijuana</name>
    <dbReference type="NCBI Taxonomy" id="3483"/>
    <lineage>
        <taxon>Eukaryota</taxon>
        <taxon>Viridiplantae</taxon>
        <taxon>Streptophyta</taxon>
        <taxon>Embryophyta</taxon>
        <taxon>Tracheophyta</taxon>
        <taxon>Spermatophyta</taxon>
        <taxon>Magnoliopsida</taxon>
        <taxon>eudicotyledons</taxon>
        <taxon>Gunneridae</taxon>
        <taxon>Pentapetalae</taxon>
        <taxon>rosids</taxon>
        <taxon>fabids</taxon>
        <taxon>Rosales</taxon>
        <taxon>Cannabaceae</taxon>
        <taxon>Cannabis</taxon>
    </lineage>
</organism>
<dbReference type="Proteomes" id="UP000525078">
    <property type="component" value="Unassembled WGS sequence"/>
</dbReference>
<dbReference type="PANTHER" id="PTHR34682">
    <property type="entry name" value="AT HOOK MOTIF-CONTAINING PROTEIN"/>
    <property type="match status" value="1"/>
</dbReference>
<accession>A0A7J6FP87</accession>
<feature type="compositionally biased region" description="Pro residues" evidence="1">
    <location>
        <begin position="16"/>
        <end position="27"/>
    </location>
</feature>
<feature type="compositionally biased region" description="Polar residues" evidence="1">
    <location>
        <begin position="224"/>
        <end position="240"/>
    </location>
</feature>
<dbReference type="AlphaFoldDB" id="A0A7J6FP87"/>
<reference evidence="2 3" key="1">
    <citation type="journal article" date="2020" name="bioRxiv">
        <title>Sequence and annotation of 42 cannabis genomes reveals extensive copy number variation in cannabinoid synthesis and pathogen resistance genes.</title>
        <authorList>
            <person name="Mckernan K.J."/>
            <person name="Helbert Y."/>
            <person name="Kane L.T."/>
            <person name="Ebling H."/>
            <person name="Zhang L."/>
            <person name="Liu B."/>
            <person name="Eaton Z."/>
            <person name="Mclaughlin S."/>
            <person name="Kingan S."/>
            <person name="Baybayan P."/>
            <person name="Concepcion G."/>
            <person name="Jordan M."/>
            <person name="Riva A."/>
            <person name="Barbazuk W."/>
            <person name="Harkins T."/>
        </authorList>
    </citation>
    <scope>NUCLEOTIDE SEQUENCE [LARGE SCALE GENOMIC DNA]</scope>
    <source>
        <strain evidence="3">cv. Jamaican Lion 4</strain>
        <tissue evidence="2">Leaf</tissue>
    </source>
</reference>
<gene>
    <name evidence="2" type="ORF">F8388_027199</name>
</gene>
<evidence type="ECO:0000313" key="3">
    <source>
        <dbReference type="Proteomes" id="UP000525078"/>
    </source>
</evidence>
<protein>
    <recommendedName>
        <fullName evidence="4">AT hook motif-containing protein</fullName>
    </recommendedName>
</protein>